<keyword evidence="3" id="KW-1185">Reference proteome</keyword>
<name>A0A8J4Y3V2_CHIOP</name>
<proteinExistence type="predicted"/>
<comment type="caution">
    <text evidence="2">The sequence shown here is derived from an EMBL/GenBank/DDBJ whole genome shotgun (WGS) entry which is preliminary data.</text>
</comment>
<evidence type="ECO:0000313" key="3">
    <source>
        <dbReference type="Proteomes" id="UP000770661"/>
    </source>
</evidence>
<organism evidence="2 3">
    <name type="scientific">Chionoecetes opilio</name>
    <name type="common">Atlantic snow crab</name>
    <name type="synonym">Cancer opilio</name>
    <dbReference type="NCBI Taxonomy" id="41210"/>
    <lineage>
        <taxon>Eukaryota</taxon>
        <taxon>Metazoa</taxon>
        <taxon>Ecdysozoa</taxon>
        <taxon>Arthropoda</taxon>
        <taxon>Crustacea</taxon>
        <taxon>Multicrustacea</taxon>
        <taxon>Malacostraca</taxon>
        <taxon>Eumalacostraca</taxon>
        <taxon>Eucarida</taxon>
        <taxon>Decapoda</taxon>
        <taxon>Pleocyemata</taxon>
        <taxon>Brachyura</taxon>
        <taxon>Eubrachyura</taxon>
        <taxon>Majoidea</taxon>
        <taxon>Majidae</taxon>
        <taxon>Chionoecetes</taxon>
    </lineage>
</organism>
<keyword evidence="1" id="KW-1133">Transmembrane helix</keyword>
<dbReference type="AlphaFoldDB" id="A0A8J4Y3V2"/>
<accession>A0A8J4Y3V2</accession>
<protein>
    <submittedName>
        <fullName evidence="2">Uncharacterized protein</fullName>
    </submittedName>
</protein>
<evidence type="ECO:0000256" key="1">
    <source>
        <dbReference type="SAM" id="Phobius"/>
    </source>
</evidence>
<reference evidence="2" key="1">
    <citation type="submission" date="2020-07" db="EMBL/GenBank/DDBJ databases">
        <title>The High-quality genome of the commercially important snow crab, Chionoecetes opilio.</title>
        <authorList>
            <person name="Jeong J.-H."/>
            <person name="Ryu S."/>
        </authorList>
    </citation>
    <scope>NUCLEOTIDE SEQUENCE</scope>
    <source>
        <strain evidence="2">MADBK_172401_WGS</strain>
        <tissue evidence="2">Digestive gland</tissue>
    </source>
</reference>
<sequence>MSRMTDSLTFLLTTQVTTMATASRHLWLRQATVSTSSCSCRLLMVPETPLPGRQDSHMPSLPALLWFANLAVAVAAPAVCMYGAVVPLLEDTVPFLAGLSSRPDEVTSVVQAALHGLRAGHDRLLVRCPGGAGPPACGGTGSGISIVRPARRRCRWTSGTARCAASAWRADSTTLCC</sequence>
<keyword evidence="1" id="KW-0472">Membrane</keyword>
<evidence type="ECO:0000313" key="2">
    <source>
        <dbReference type="EMBL" id="KAG0717059.1"/>
    </source>
</evidence>
<feature type="transmembrane region" description="Helical" evidence="1">
    <location>
        <begin position="63"/>
        <end position="89"/>
    </location>
</feature>
<gene>
    <name evidence="2" type="ORF">GWK47_055210</name>
</gene>
<keyword evidence="1" id="KW-0812">Transmembrane</keyword>
<dbReference type="Proteomes" id="UP000770661">
    <property type="component" value="Unassembled WGS sequence"/>
</dbReference>
<dbReference type="EMBL" id="JACEEZ010018276">
    <property type="protein sequence ID" value="KAG0717059.1"/>
    <property type="molecule type" value="Genomic_DNA"/>
</dbReference>